<dbReference type="InterPro" id="IPR023214">
    <property type="entry name" value="HAD_sf"/>
</dbReference>
<evidence type="ECO:0000313" key="5">
    <source>
        <dbReference type="EMBL" id="MEK9501895.1"/>
    </source>
</evidence>
<dbReference type="RefSeq" id="WP_405287242.1">
    <property type="nucleotide sequence ID" value="NZ_JBBHLI010000008.1"/>
</dbReference>
<evidence type="ECO:0000256" key="1">
    <source>
        <dbReference type="ARBA" id="ARBA00000830"/>
    </source>
</evidence>
<dbReference type="Gene3D" id="1.10.150.240">
    <property type="entry name" value="Putative phosphatase, domain 2"/>
    <property type="match status" value="1"/>
</dbReference>
<gene>
    <name evidence="5" type="ORF">WI372_12960</name>
</gene>
<dbReference type="PANTHER" id="PTHR43434:SF1">
    <property type="entry name" value="PHOSPHOGLYCOLATE PHOSPHATASE"/>
    <property type="match status" value="1"/>
</dbReference>
<evidence type="ECO:0000313" key="6">
    <source>
        <dbReference type="Proteomes" id="UP001484239"/>
    </source>
</evidence>
<dbReference type="PROSITE" id="PS01228">
    <property type="entry name" value="COF_1"/>
    <property type="match status" value="1"/>
</dbReference>
<dbReference type="InterPro" id="IPR036412">
    <property type="entry name" value="HAD-like_sf"/>
</dbReference>
<evidence type="ECO:0000256" key="2">
    <source>
        <dbReference type="ARBA" id="ARBA00004818"/>
    </source>
</evidence>
<dbReference type="InterPro" id="IPR050155">
    <property type="entry name" value="HAD-like_hydrolase_sf"/>
</dbReference>
<protein>
    <recommendedName>
        <fullName evidence="4">phosphoglycolate phosphatase</fullName>
        <ecNumber evidence="4">3.1.3.18</ecNumber>
    </recommendedName>
</protein>
<dbReference type="PANTHER" id="PTHR43434">
    <property type="entry name" value="PHOSPHOGLYCOLATE PHOSPHATASE"/>
    <property type="match status" value="1"/>
</dbReference>
<dbReference type="EC" id="3.1.3.18" evidence="4"/>
<comment type="pathway">
    <text evidence="2">Organic acid metabolism; glycolate biosynthesis; glycolate from 2-phosphoglycolate: step 1/1.</text>
</comment>
<accession>A0ABU9EDA3</accession>
<dbReference type="InterPro" id="IPR023198">
    <property type="entry name" value="PGP-like_dom2"/>
</dbReference>
<dbReference type="Proteomes" id="UP001484239">
    <property type="component" value="Unassembled WGS sequence"/>
</dbReference>
<dbReference type="SUPFAM" id="SSF56784">
    <property type="entry name" value="HAD-like"/>
    <property type="match status" value="1"/>
</dbReference>
<dbReference type="EMBL" id="JBBHLI010000008">
    <property type="protein sequence ID" value="MEK9501895.1"/>
    <property type="molecule type" value="Genomic_DNA"/>
</dbReference>
<dbReference type="Gene3D" id="3.40.50.1000">
    <property type="entry name" value="HAD superfamily/HAD-like"/>
    <property type="match status" value="1"/>
</dbReference>
<proteinExistence type="inferred from homology"/>
<comment type="catalytic activity">
    <reaction evidence="1">
        <text>2-phosphoglycolate + H2O = glycolate + phosphate</text>
        <dbReference type="Rhea" id="RHEA:14369"/>
        <dbReference type="ChEBI" id="CHEBI:15377"/>
        <dbReference type="ChEBI" id="CHEBI:29805"/>
        <dbReference type="ChEBI" id="CHEBI:43474"/>
        <dbReference type="ChEBI" id="CHEBI:58033"/>
        <dbReference type="EC" id="3.1.3.18"/>
    </reaction>
</comment>
<comment type="caution">
    <text evidence="5">The sequence shown here is derived from an EMBL/GenBank/DDBJ whole genome shotgun (WGS) entry which is preliminary data.</text>
</comment>
<keyword evidence="6" id="KW-1185">Reference proteome</keyword>
<evidence type="ECO:0000256" key="4">
    <source>
        <dbReference type="ARBA" id="ARBA00013078"/>
    </source>
</evidence>
<reference evidence="5 6" key="1">
    <citation type="submission" date="2024-02" db="EMBL/GenBank/DDBJ databases">
        <title>A novel Gemmatimonadota bacterium.</title>
        <authorList>
            <person name="Du Z.-J."/>
            <person name="Ye Y.-Q."/>
        </authorList>
    </citation>
    <scope>NUCLEOTIDE SEQUENCE [LARGE SCALE GENOMIC DNA]</scope>
    <source>
        <strain evidence="5 6">DH-20</strain>
    </source>
</reference>
<evidence type="ECO:0000256" key="3">
    <source>
        <dbReference type="ARBA" id="ARBA00006171"/>
    </source>
</evidence>
<dbReference type="Pfam" id="PF13242">
    <property type="entry name" value="Hydrolase_like"/>
    <property type="match status" value="1"/>
</dbReference>
<sequence length="230" mass="23697">MNHLILFDIDGTLVAGGPAKGAFHHALLEVYGTAGDVDGLDFSGKTDPQIARELLSGAGLADEAIDAGLPDLFACYLGELEHRLGDDPVRVLPGVPDLLDALSGAGDVALGLLTGNIAGGADLKLGSARLRERFDVGSFGSDSEVRDELPPVALERAAGHWSVEFDPGRVWIVGDTPRDVGCAQAHGLRSLAVATGRFSSAELASTGADHVVDSLGSTGAIVDLLTRLVP</sequence>
<name>A0ABU9EDA3_9BACT</name>
<comment type="similarity">
    <text evidence="3">Belongs to the HAD-like hydrolase superfamily. CbbY/CbbZ/Gph/YieH family.</text>
</comment>
<organism evidence="5 6">
    <name type="scientific">Gaopeijia maritima</name>
    <dbReference type="NCBI Taxonomy" id="3119007"/>
    <lineage>
        <taxon>Bacteria</taxon>
        <taxon>Pseudomonadati</taxon>
        <taxon>Gemmatimonadota</taxon>
        <taxon>Longimicrobiia</taxon>
        <taxon>Gaopeijiales</taxon>
        <taxon>Gaopeijiaceae</taxon>
        <taxon>Gaopeijia</taxon>
    </lineage>
</organism>